<comment type="caution">
    <text evidence="6">Lacks conserved residue(s) required for the propagation of feature annotation.</text>
</comment>
<keyword evidence="8" id="KW-1185">Reference proteome</keyword>
<feature type="transmembrane region" description="Helical" evidence="6">
    <location>
        <begin position="216"/>
        <end position="238"/>
    </location>
</feature>
<dbReference type="GO" id="GO:0042910">
    <property type="term" value="F:xenobiotic transmembrane transporter activity"/>
    <property type="evidence" value="ECO:0007669"/>
    <property type="project" value="InterPro"/>
</dbReference>
<keyword evidence="3 6" id="KW-0812">Transmembrane</keyword>
<comment type="caution">
    <text evidence="7">The sequence shown here is derived from an EMBL/GenBank/DDBJ whole genome shotgun (WGS) entry which is preliminary data.</text>
</comment>
<dbReference type="PANTHER" id="PTHR11206">
    <property type="entry name" value="MULTIDRUG RESISTANCE PROTEIN"/>
    <property type="match status" value="1"/>
</dbReference>
<feature type="transmembrane region" description="Helical" evidence="6">
    <location>
        <begin position="143"/>
        <end position="162"/>
    </location>
</feature>
<reference evidence="7" key="1">
    <citation type="journal article" date="2023" name="Science">
        <title>Elucidation of the pathway for biosynthesis of saponin adjuvants from the soapbark tree.</title>
        <authorList>
            <person name="Reed J."/>
            <person name="Orme A."/>
            <person name="El-Demerdash A."/>
            <person name="Owen C."/>
            <person name="Martin L.B.B."/>
            <person name="Misra R.C."/>
            <person name="Kikuchi S."/>
            <person name="Rejzek M."/>
            <person name="Martin A.C."/>
            <person name="Harkess A."/>
            <person name="Leebens-Mack J."/>
            <person name="Louveau T."/>
            <person name="Stephenson M.J."/>
            <person name="Osbourn A."/>
        </authorList>
    </citation>
    <scope>NUCLEOTIDE SEQUENCE</scope>
    <source>
        <strain evidence="7">S10</strain>
    </source>
</reference>
<feature type="transmembrane region" description="Helical" evidence="6">
    <location>
        <begin position="469"/>
        <end position="490"/>
    </location>
</feature>
<feature type="transmembrane region" description="Helical" evidence="6">
    <location>
        <begin position="366"/>
        <end position="385"/>
    </location>
</feature>
<evidence type="ECO:0000313" key="7">
    <source>
        <dbReference type="EMBL" id="KAJ7969718.1"/>
    </source>
</evidence>
<evidence type="ECO:0000256" key="4">
    <source>
        <dbReference type="ARBA" id="ARBA00022989"/>
    </source>
</evidence>
<gene>
    <name evidence="7" type="ORF">O6P43_008020</name>
</gene>
<dbReference type="GO" id="GO:0016020">
    <property type="term" value="C:membrane"/>
    <property type="evidence" value="ECO:0007669"/>
    <property type="project" value="UniProtKB-SubCell"/>
</dbReference>
<evidence type="ECO:0000256" key="5">
    <source>
        <dbReference type="ARBA" id="ARBA00023136"/>
    </source>
</evidence>
<dbReference type="AlphaFoldDB" id="A0AAD7PVT7"/>
<evidence type="ECO:0000256" key="1">
    <source>
        <dbReference type="ARBA" id="ARBA00004141"/>
    </source>
</evidence>
<keyword evidence="4 6" id="KW-1133">Transmembrane helix</keyword>
<comment type="similarity">
    <text evidence="2 6">Belongs to the multi antimicrobial extrusion (MATE) (TC 2.A.66.1) family.</text>
</comment>
<dbReference type="Proteomes" id="UP001163823">
    <property type="component" value="Chromosome 4"/>
</dbReference>
<dbReference type="EMBL" id="JARAOO010000004">
    <property type="protein sequence ID" value="KAJ7969718.1"/>
    <property type="molecule type" value="Genomic_DNA"/>
</dbReference>
<feature type="transmembrane region" description="Helical" evidence="6">
    <location>
        <begin position="244"/>
        <end position="265"/>
    </location>
</feature>
<keyword evidence="5 6" id="KW-0472">Membrane</keyword>
<protein>
    <recommendedName>
        <fullName evidence="6">Protein DETOXIFICATION</fullName>
    </recommendedName>
    <alternativeName>
        <fullName evidence="6">Multidrug and toxic compound extrusion protein</fullName>
    </alternativeName>
</protein>
<dbReference type="CDD" id="cd13132">
    <property type="entry name" value="MATE_eukaryotic"/>
    <property type="match status" value="1"/>
</dbReference>
<dbReference type="GO" id="GO:1990961">
    <property type="term" value="P:xenobiotic detoxification by transmembrane export across the plasma membrane"/>
    <property type="evidence" value="ECO:0007669"/>
    <property type="project" value="InterPro"/>
</dbReference>
<accession>A0AAD7PVT7</accession>
<feature type="transmembrane region" description="Helical" evidence="6">
    <location>
        <begin position="443"/>
        <end position="463"/>
    </location>
</feature>
<feature type="transmembrane region" description="Helical" evidence="6">
    <location>
        <begin position="98"/>
        <end position="123"/>
    </location>
</feature>
<dbReference type="NCBIfam" id="TIGR00797">
    <property type="entry name" value="matE"/>
    <property type="match status" value="1"/>
</dbReference>
<evidence type="ECO:0000256" key="2">
    <source>
        <dbReference type="ARBA" id="ARBA00010199"/>
    </source>
</evidence>
<organism evidence="7 8">
    <name type="scientific">Quillaja saponaria</name>
    <name type="common">Soap bark tree</name>
    <dbReference type="NCBI Taxonomy" id="32244"/>
    <lineage>
        <taxon>Eukaryota</taxon>
        <taxon>Viridiplantae</taxon>
        <taxon>Streptophyta</taxon>
        <taxon>Embryophyta</taxon>
        <taxon>Tracheophyta</taxon>
        <taxon>Spermatophyta</taxon>
        <taxon>Magnoliopsida</taxon>
        <taxon>eudicotyledons</taxon>
        <taxon>Gunneridae</taxon>
        <taxon>Pentapetalae</taxon>
        <taxon>rosids</taxon>
        <taxon>fabids</taxon>
        <taxon>Fabales</taxon>
        <taxon>Quillajaceae</taxon>
        <taxon>Quillaja</taxon>
    </lineage>
</organism>
<evidence type="ECO:0000313" key="8">
    <source>
        <dbReference type="Proteomes" id="UP001163823"/>
    </source>
</evidence>
<dbReference type="KEGG" id="qsa:O6P43_008020"/>
<sequence length="542" mass="59483">MHASISEPGAKLGYLACDVSYQLRRRRTYKNQETYWQQKWQKKTQDFSSHKFPSATQVVDEMKELWGMALSITAMNYLIFVRAVVSVLFLGRIGSLELAGVALSIGFTNITGYSVLVGLASGLEPECSQAYGSKNWELLSLSLQRMVLILLLAIIPISLLWVNLEKIMLFMGQDKDINAMAATYCIYSLPDLLTNTLLQPLRVFLRSQKVTKPMMYCSFIAVIFHIPLKYLLVVVMGLRVPGVAMASVVTNLNMVVLMVVYVWLWRKKEMVMKWGSVGIQGMCNGLGQLLTLAVPSCLGICLEWWWYEIVAVMAGYLQNPTLAVASTGILIQTTSMMYTVPMALAGCVSARVGNELGAGKPYKAKLAAMVALGCAFVIGFSNVTWTVILKNRWAGLFTTDEPVKALVASVMPIMGLCELGNSPQTTGCGILRGTARPVIAARINLGSFYFVGTPVAVGLAFWFKVGFSGLWFGLLSAQVACAVSILYAVLVCTDWESEALNAQKLTGLEMGACNGVREKQYENDNESKRLLVNGNGKIDDVC</sequence>
<evidence type="ECO:0000256" key="6">
    <source>
        <dbReference type="RuleBase" id="RU004914"/>
    </source>
</evidence>
<feature type="transmembrane region" description="Helical" evidence="6">
    <location>
        <begin position="65"/>
        <end position="91"/>
    </location>
</feature>
<feature type="transmembrane region" description="Helical" evidence="6">
    <location>
        <begin position="286"/>
        <end position="307"/>
    </location>
</feature>
<name>A0AAD7PVT7_QUISA</name>
<evidence type="ECO:0000256" key="3">
    <source>
        <dbReference type="ARBA" id="ARBA00022692"/>
    </source>
</evidence>
<dbReference type="GO" id="GO:0015297">
    <property type="term" value="F:antiporter activity"/>
    <property type="evidence" value="ECO:0007669"/>
    <property type="project" value="InterPro"/>
</dbReference>
<dbReference type="InterPro" id="IPR002528">
    <property type="entry name" value="MATE_fam"/>
</dbReference>
<proteinExistence type="inferred from homology"/>
<comment type="subcellular location">
    <subcellularLocation>
        <location evidence="1">Membrane</location>
        <topology evidence="1">Multi-pass membrane protein</topology>
    </subcellularLocation>
</comment>
<dbReference type="InterPro" id="IPR045069">
    <property type="entry name" value="MATE_euk"/>
</dbReference>
<dbReference type="Pfam" id="PF01554">
    <property type="entry name" value="MatE"/>
    <property type="match status" value="2"/>
</dbReference>